<dbReference type="Proteomes" id="UP000241736">
    <property type="component" value="Unassembled WGS sequence"/>
</dbReference>
<comment type="caution">
    <text evidence="3">The sequence shown here is derived from an EMBL/GenBank/DDBJ whole genome shotgun (WGS) entry which is preliminary data.</text>
</comment>
<evidence type="ECO:0000313" key="3">
    <source>
        <dbReference type="EMBL" id="PRH82522.1"/>
    </source>
</evidence>
<name>A0A2P6M967_9GAMM</name>
<feature type="domain" description="Transposase IS110-like N-terminal" evidence="1">
    <location>
        <begin position="5"/>
        <end position="146"/>
    </location>
</feature>
<dbReference type="PANTHER" id="PTHR33055">
    <property type="entry name" value="TRANSPOSASE FOR INSERTION SEQUENCE ELEMENT IS1111A"/>
    <property type="match status" value="1"/>
</dbReference>
<dbReference type="InterPro" id="IPR047650">
    <property type="entry name" value="Transpos_IS110"/>
</dbReference>
<organism evidence="3 4">
    <name type="scientific">Arenimonas caeni</name>
    <dbReference type="NCBI Taxonomy" id="2058085"/>
    <lineage>
        <taxon>Bacteria</taxon>
        <taxon>Pseudomonadati</taxon>
        <taxon>Pseudomonadota</taxon>
        <taxon>Gammaproteobacteria</taxon>
        <taxon>Lysobacterales</taxon>
        <taxon>Lysobacteraceae</taxon>
        <taxon>Arenimonas</taxon>
    </lineage>
</organism>
<reference evidence="3 4" key="1">
    <citation type="submission" date="2018-03" db="EMBL/GenBank/DDBJ databases">
        <title>Arenimonas caeni sp. nov., isolated from activated sludge.</title>
        <authorList>
            <person name="Liu H."/>
        </authorList>
    </citation>
    <scope>NUCLEOTIDE SEQUENCE [LARGE SCALE GENOMIC DNA]</scope>
    <source>
        <strain evidence="4">z29</strain>
    </source>
</reference>
<feature type="domain" description="Transposase IS116/IS110/IS902 C-terminal" evidence="2">
    <location>
        <begin position="186"/>
        <end position="269"/>
    </location>
</feature>
<dbReference type="EMBL" id="PVLF01000007">
    <property type="protein sequence ID" value="PRH82522.1"/>
    <property type="molecule type" value="Genomic_DNA"/>
</dbReference>
<accession>A0A2P6M967</accession>
<dbReference type="GO" id="GO:0003677">
    <property type="term" value="F:DNA binding"/>
    <property type="evidence" value="ECO:0007669"/>
    <property type="project" value="InterPro"/>
</dbReference>
<evidence type="ECO:0000259" key="2">
    <source>
        <dbReference type="Pfam" id="PF02371"/>
    </source>
</evidence>
<dbReference type="RefSeq" id="WP_106990295.1">
    <property type="nucleotide sequence ID" value="NZ_KZ679088.1"/>
</dbReference>
<dbReference type="GO" id="GO:0006313">
    <property type="term" value="P:DNA transposition"/>
    <property type="evidence" value="ECO:0007669"/>
    <property type="project" value="InterPro"/>
</dbReference>
<sequence length="308" mass="33609">MSAFVGIDVAKGSLAVAVIPGNLGFEVSNDAKGHARLVRWLGNQAVTRILLESTGGYESALVEVLASRWAVVRVPPHRARAFATAMGKSAKTDPIDALMLARMAAVTEGPAVTPPTPAQARLQALVRRRGQVVAHRDDERRRLHQANDAFVRQSLQRQIKHLQGEIARLDREIEACVPDCGDERAARLRAVPGVGAVTVATLLAFLPELGQLENRQISALVGLAPYNCDSGKHQGVRRIRGGRGAVRRVLYMAAWSAVRHQPDFKARYEALRAKGKCAKVALVACMRILAIRLNAMIRDQTDWRVHPA</sequence>
<dbReference type="InterPro" id="IPR002525">
    <property type="entry name" value="Transp_IS110-like_N"/>
</dbReference>
<protein>
    <submittedName>
        <fullName evidence="3">IS110 family transposase</fullName>
    </submittedName>
</protein>
<gene>
    <name evidence="3" type="ORF">C6N40_06970</name>
</gene>
<dbReference type="AlphaFoldDB" id="A0A2P6M967"/>
<dbReference type="PANTHER" id="PTHR33055:SF13">
    <property type="entry name" value="TRANSPOSASE"/>
    <property type="match status" value="1"/>
</dbReference>
<keyword evidence="4" id="KW-1185">Reference proteome</keyword>
<proteinExistence type="predicted"/>
<evidence type="ECO:0000259" key="1">
    <source>
        <dbReference type="Pfam" id="PF01548"/>
    </source>
</evidence>
<dbReference type="Pfam" id="PF02371">
    <property type="entry name" value="Transposase_20"/>
    <property type="match status" value="1"/>
</dbReference>
<dbReference type="OrthoDB" id="9795150at2"/>
<dbReference type="Pfam" id="PF01548">
    <property type="entry name" value="DEDD_Tnp_IS110"/>
    <property type="match status" value="1"/>
</dbReference>
<dbReference type="InterPro" id="IPR003346">
    <property type="entry name" value="Transposase_20"/>
</dbReference>
<dbReference type="GO" id="GO:0004803">
    <property type="term" value="F:transposase activity"/>
    <property type="evidence" value="ECO:0007669"/>
    <property type="project" value="InterPro"/>
</dbReference>
<evidence type="ECO:0000313" key="4">
    <source>
        <dbReference type="Proteomes" id="UP000241736"/>
    </source>
</evidence>